<dbReference type="OrthoDB" id="2418982at2759"/>
<dbReference type="SUPFAM" id="SSF52540">
    <property type="entry name" value="P-loop containing nucleoside triphosphate hydrolases"/>
    <property type="match status" value="1"/>
</dbReference>
<comment type="caution">
    <text evidence="1">The sequence shown here is derived from an EMBL/GenBank/DDBJ whole genome shotgun (WGS) entry which is preliminary data.</text>
</comment>
<dbReference type="Proteomes" id="UP000022910">
    <property type="component" value="Unassembled WGS sequence"/>
</dbReference>
<reference evidence="1 2" key="1">
    <citation type="submission" date="2014-02" db="EMBL/GenBank/DDBJ databases">
        <title>Single nucleus genome sequencing reveals high similarity among nuclei of an endomycorrhizal fungus.</title>
        <authorList>
            <person name="Lin K."/>
            <person name="Geurts R."/>
            <person name="Zhang Z."/>
            <person name="Limpens E."/>
            <person name="Saunders D.G."/>
            <person name="Mu D."/>
            <person name="Pang E."/>
            <person name="Cao H."/>
            <person name="Cha H."/>
            <person name="Lin T."/>
            <person name="Zhou Q."/>
            <person name="Shang Y."/>
            <person name="Li Y."/>
            <person name="Ivanov S."/>
            <person name="Sharma T."/>
            <person name="Velzen R.V."/>
            <person name="Ruijter N.D."/>
            <person name="Aanen D.K."/>
            <person name="Win J."/>
            <person name="Kamoun S."/>
            <person name="Bisseling T."/>
            <person name="Huang S."/>
        </authorList>
    </citation>
    <scope>NUCLEOTIDE SEQUENCE [LARGE SCALE GENOMIC DNA]</scope>
    <source>
        <strain evidence="2">DAOM197198w</strain>
    </source>
</reference>
<organism evidence="1 2">
    <name type="scientific">Rhizophagus irregularis (strain DAOM 197198w)</name>
    <name type="common">Glomus intraradices</name>
    <dbReference type="NCBI Taxonomy" id="1432141"/>
    <lineage>
        <taxon>Eukaryota</taxon>
        <taxon>Fungi</taxon>
        <taxon>Fungi incertae sedis</taxon>
        <taxon>Mucoromycota</taxon>
        <taxon>Glomeromycotina</taxon>
        <taxon>Glomeromycetes</taxon>
        <taxon>Glomerales</taxon>
        <taxon>Glomeraceae</taxon>
        <taxon>Rhizophagus</taxon>
    </lineage>
</organism>
<proteinExistence type="predicted"/>
<dbReference type="InterPro" id="IPR051055">
    <property type="entry name" value="PIF1_helicase"/>
</dbReference>
<name>A0A015LCY5_RHIIW</name>
<dbReference type="CDD" id="cd18809">
    <property type="entry name" value="SF1_C_RecD"/>
    <property type="match status" value="1"/>
</dbReference>
<dbReference type="InterPro" id="IPR027417">
    <property type="entry name" value="P-loop_NTPase"/>
</dbReference>
<dbReference type="EMBL" id="JEMT01029240">
    <property type="protein sequence ID" value="EXX52698.1"/>
    <property type="molecule type" value="Genomic_DNA"/>
</dbReference>
<dbReference type="AlphaFoldDB" id="A0A015LCY5"/>
<dbReference type="HOGENOM" id="CLU_159459_0_0_1"/>
<keyword evidence="2" id="KW-1185">Reference proteome</keyword>
<evidence type="ECO:0000313" key="1">
    <source>
        <dbReference type="EMBL" id="EXX52698.1"/>
    </source>
</evidence>
<accession>A0A015LCY5</accession>
<dbReference type="PANTHER" id="PTHR47642">
    <property type="entry name" value="ATP-DEPENDENT DNA HELICASE"/>
    <property type="match status" value="1"/>
</dbReference>
<dbReference type="STRING" id="1432141.A0A015LCY5"/>
<evidence type="ECO:0000313" key="2">
    <source>
        <dbReference type="Proteomes" id="UP000022910"/>
    </source>
</evidence>
<sequence length="129" mass="14742">MVTDVNSLEEYARITFPVRAPIINIDIYKQTHYFKINGNNCNHMQFPSQNCFTLTVHKTQGLTLPRVCLALDGNIFSPGQAYVALSRCSSWDNIETSHLDRSAFMVDQDVILEYQRLTDISNTNPHLFS</sequence>
<gene>
    <name evidence="1" type="ORF">RirG_250800</name>
</gene>
<protein>
    <submittedName>
        <fullName evidence="1">Pif1p</fullName>
    </submittedName>
</protein>